<dbReference type="EMBL" id="HBUF01048667">
    <property type="protein sequence ID" value="CAG6620849.1"/>
    <property type="molecule type" value="Transcribed_RNA"/>
</dbReference>
<proteinExistence type="predicted"/>
<name>A0A8D8M268_9HEMI</name>
<dbReference type="AlphaFoldDB" id="A0A8D8M268"/>
<evidence type="ECO:0000313" key="1">
    <source>
        <dbReference type="EMBL" id="CAG6620849.1"/>
    </source>
</evidence>
<dbReference type="EMBL" id="HBUF01048666">
    <property type="protein sequence ID" value="CAG6620848.1"/>
    <property type="molecule type" value="Transcribed_RNA"/>
</dbReference>
<sequence length="246" mass="28470">MMAEPGHVLNSAVPRACCLRVQILPNDRVVLFLQIPIVPYIQYTRLVPHHFGILLCRRIVEGWRVHLGDVREPLIDMRVTRHSVLLQTRVNLRHALLELEILCGDVEKLRQESGSVAANFSDVLFEPVELDFERLFLGHQVEFGAEDVDDDCVPCMIFFHTLLNPGHFRPLCCRCRIVHRYQMLIPEQRDRSTFRSRRFGRHRFEDFRRLGTVFPFAATSSFASSFSSSFTTSLSKTRVDQETTEA</sequence>
<organism evidence="1">
    <name type="scientific">Cacopsylla melanoneura</name>
    <dbReference type="NCBI Taxonomy" id="428564"/>
    <lineage>
        <taxon>Eukaryota</taxon>
        <taxon>Metazoa</taxon>
        <taxon>Ecdysozoa</taxon>
        <taxon>Arthropoda</taxon>
        <taxon>Hexapoda</taxon>
        <taxon>Insecta</taxon>
        <taxon>Pterygota</taxon>
        <taxon>Neoptera</taxon>
        <taxon>Paraneoptera</taxon>
        <taxon>Hemiptera</taxon>
        <taxon>Sternorrhyncha</taxon>
        <taxon>Psylloidea</taxon>
        <taxon>Psyllidae</taxon>
        <taxon>Psyllinae</taxon>
        <taxon>Cacopsylla</taxon>
    </lineage>
</organism>
<dbReference type="EMBL" id="HBUF01557729">
    <property type="protein sequence ID" value="CAG6760856.1"/>
    <property type="molecule type" value="Transcribed_RNA"/>
</dbReference>
<dbReference type="EMBL" id="HBUF01557728">
    <property type="protein sequence ID" value="CAG6760855.1"/>
    <property type="molecule type" value="Transcribed_RNA"/>
</dbReference>
<reference evidence="1" key="1">
    <citation type="submission" date="2021-05" db="EMBL/GenBank/DDBJ databases">
        <authorList>
            <person name="Alioto T."/>
            <person name="Alioto T."/>
            <person name="Gomez Garrido J."/>
        </authorList>
    </citation>
    <scope>NUCLEOTIDE SEQUENCE</scope>
</reference>
<protein>
    <submittedName>
        <fullName evidence="1">Uncharacterized protein</fullName>
    </submittedName>
</protein>
<accession>A0A8D8M268</accession>